<reference evidence="5" key="1">
    <citation type="submission" date="2022-07" db="EMBL/GenBank/DDBJ databases">
        <authorList>
            <person name="Trinca V."/>
            <person name="Uliana J.V.C."/>
            <person name="Torres T.T."/>
            <person name="Ward R.J."/>
            <person name="Monesi N."/>
        </authorList>
    </citation>
    <scope>NUCLEOTIDE SEQUENCE</scope>
    <source>
        <strain evidence="5">HSMRA1968</strain>
        <tissue evidence="5">Whole embryos</tissue>
    </source>
</reference>
<evidence type="ECO:0000313" key="6">
    <source>
        <dbReference type="Proteomes" id="UP001151699"/>
    </source>
</evidence>
<keyword evidence="2" id="KW-0175">Coiled coil</keyword>
<accession>A0A9Q0S950</accession>
<dbReference type="Proteomes" id="UP001151699">
    <property type="component" value="Chromosome A"/>
</dbReference>
<keyword evidence="1" id="KW-0479">Metal-binding</keyword>
<protein>
    <recommendedName>
        <fullName evidence="4">C2H2-type domain-containing protein</fullName>
    </recommendedName>
</protein>
<name>A0A9Q0S950_9DIPT</name>
<evidence type="ECO:0000259" key="4">
    <source>
        <dbReference type="PROSITE" id="PS50157"/>
    </source>
</evidence>
<evidence type="ECO:0000256" key="2">
    <source>
        <dbReference type="SAM" id="Coils"/>
    </source>
</evidence>
<dbReference type="AlphaFoldDB" id="A0A9Q0S950"/>
<sequence length="608" mass="68514">ISSLQSLTETVTKNSKRITNNDRKIAQMERSIQVLNRRVDELERGARPRMTQINGVRFLPNDLTETETVVKIGKFVGIDVNVNKVKNVERFQLQVNRHIVKKPTTSCSTDTSQLLTSSSKTSGESTSTESGGGNEAPVTVEFDHESTQRELIDAYRRKGIVYADDINMLLEGSSEREPRSSPKQTWRKINKVLGRVRKPCFIDEIKYENSVHTDDDDEGITSALNAFFTEVGKIAEKFKDHAPINRHGTLRMCANSIFLEPVQECEINELIMRLDGSKGPGVDALHTKDDRIGCHIMESGDTEDNKTNVCPICNRGFPKLAGLRQHVTKGHPQEEIDEEIERRASSNSQPSQQAPSWNKFQIISTNNGNELYHQFDVIETDASGDCLFSAVWEFLKEQCNRFTDVPANQNELRTKSVNFIVASSDNGGAPNFIRFKDTIIANLQHQMLELSNIEVPEGTIRSAYSKYMSTAGVYGTTAELCALAELFEFSYCVIRQNDPENYTCFDYGSTQNMEDRPTLHLLFTGDIRKGHFRYLRPIDKTHLPPIESGKYSLAKEFTSSRTKSIALGHLIQPQTAEQIDSDIITETGNESFEDFVLLLISQPYVPCM</sequence>
<proteinExistence type="predicted"/>
<feature type="non-terminal residue" evidence="5">
    <location>
        <position position="1"/>
    </location>
</feature>
<gene>
    <name evidence="5" type="ORF">Bhyg_03170</name>
</gene>
<dbReference type="EMBL" id="WJQU01000001">
    <property type="protein sequence ID" value="KAJ6647945.1"/>
    <property type="molecule type" value="Genomic_DNA"/>
</dbReference>
<keyword evidence="6" id="KW-1185">Reference proteome</keyword>
<dbReference type="GO" id="GO:0008270">
    <property type="term" value="F:zinc ion binding"/>
    <property type="evidence" value="ECO:0007669"/>
    <property type="project" value="UniProtKB-KW"/>
</dbReference>
<comment type="caution">
    <text evidence="5">The sequence shown here is derived from an EMBL/GenBank/DDBJ whole genome shotgun (WGS) entry which is preliminary data.</text>
</comment>
<feature type="coiled-coil region" evidence="2">
    <location>
        <begin position="18"/>
        <end position="45"/>
    </location>
</feature>
<dbReference type="PROSITE" id="PS00028">
    <property type="entry name" value="ZINC_FINGER_C2H2_1"/>
    <property type="match status" value="1"/>
</dbReference>
<feature type="non-terminal residue" evidence="5">
    <location>
        <position position="608"/>
    </location>
</feature>
<organism evidence="5 6">
    <name type="scientific">Pseudolycoriella hygida</name>
    <dbReference type="NCBI Taxonomy" id="35572"/>
    <lineage>
        <taxon>Eukaryota</taxon>
        <taxon>Metazoa</taxon>
        <taxon>Ecdysozoa</taxon>
        <taxon>Arthropoda</taxon>
        <taxon>Hexapoda</taxon>
        <taxon>Insecta</taxon>
        <taxon>Pterygota</taxon>
        <taxon>Neoptera</taxon>
        <taxon>Endopterygota</taxon>
        <taxon>Diptera</taxon>
        <taxon>Nematocera</taxon>
        <taxon>Sciaroidea</taxon>
        <taxon>Sciaridae</taxon>
        <taxon>Pseudolycoriella</taxon>
    </lineage>
</organism>
<dbReference type="PROSITE" id="PS50157">
    <property type="entry name" value="ZINC_FINGER_C2H2_2"/>
    <property type="match status" value="1"/>
</dbReference>
<feature type="compositionally biased region" description="Low complexity" evidence="3">
    <location>
        <begin position="345"/>
        <end position="356"/>
    </location>
</feature>
<dbReference type="InterPro" id="IPR013087">
    <property type="entry name" value="Znf_C2H2_type"/>
</dbReference>
<dbReference type="Pfam" id="PF02338">
    <property type="entry name" value="OTU"/>
    <property type="match status" value="1"/>
</dbReference>
<feature type="region of interest" description="Disordered" evidence="3">
    <location>
        <begin position="328"/>
        <end position="356"/>
    </location>
</feature>
<dbReference type="InterPro" id="IPR003323">
    <property type="entry name" value="OTU_dom"/>
</dbReference>
<evidence type="ECO:0000256" key="3">
    <source>
        <dbReference type="SAM" id="MobiDB-lite"/>
    </source>
</evidence>
<feature type="region of interest" description="Disordered" evidence="3">
    <location>
        <begin position="104"/>
        <end position="138"/>
    </location>
</feature>
<dbReference type="Gene3D" id="3.90.70.80">
    <property type="match status" value="1"/>
</dbReference>
<evidence type="ECO:0000313" key="5">
    <source>
        <dbReference type="EMBL" id="KAJ6647945.1"/>
    </source>
</evidence>
<keyword evidence="1" id="KW-0863">Zinc-finger</keyword>
<feature type="domain" description="C2H2-type" evidence="4">
    <location>
        <begin position="308"/>
        <end position="336"/>
    </location>
</feature>
<keyword evidence="1" id="KW-0862">Zinc</keyword>
<evidence type="ECO:0000256" key="1">
    <source>
        <dbReference type="PROSITE-ProRule" id="PRU00042"/>
    </source>
</evidence>
<feature type="compositionally biased region" description="Low complexity" evidence="3">
    <location>
        <begin position="104"/>
        <end position="129"/>
    </location>
</feature>